<sequence length="370" mass="42408">MAQDVSGSVYDPFWKDFPLCDIHKAITPDVLHQLYQGVLKHLIGWCQELVPTRGELDARLRALPPAYGVRHFNNGWSALSQISGPERKHMARVLLGCLVGIIPKEGIAAIKALLDFIALSQYRAHDSHTLGYLQEALDQYQKNKGYFIRMGVHKDLHIPKFHSLQHYIESIKYFGTTNNYNTEAFERFHIDFAKEGWRASNRRDEFPQMVTWLSRQEKVSAFDNYLDWLDVESKKVPSPTPLSKRSSIHIAKYPPFPGRKISIIKEMHNAPLFSQNLKEYLNKFLPRGHRTSNAVSHLYALPFQRLDVFTQFKFHPYSLQEEADGDVEENDTVKAIPTSRTSPNGRMDTVIVLYNDAAESTGVEGQKCFS</sequence>
<dbReference type="Pfam" id="PF18759">
    <property type="entry name" value="Plavaka"/>
    <property type="match status" value="1"/>
</dbReference>
<feature type="domain" description="DUF6830" evidence="1">
    <location>
        <begin position="233"/>
        <end position="358"/>
    </location>
</feature>
<dbReference type="OrthoDB" id="3232941at2759"/>
<accession>A0A067SYV8</accession>
<protein>
    <recommendedName>
        <fullName evidence="1">DUF6830 domain-containing protein</fullName>
    </recommendedName>
</protein>
<reference evidence="3" key="1">
    <citation type="journal article" date="2014" name="Proc. Natl. Acad. Sci. U.S.A.">
        <title>Extensive sampling of basidiomycete genomes demonstrates inadequacy of the white-rot/brown-rot paradigm for wood decay fungi.</title>
        <authorList>
            <person name="Riley R."/>
            <person name="Salamov A.A."/>
            <person name="Brown D.W."/>
            <person name="Nagy L.G."/>
            <person name="Floudas D."/>
            <person name="Held B.W."/>
            <person name="Levasseur A."/>
            <person name="Lombard V."/>
            <person name="Morin E."/>
            <person name="Otillar R."/>
            <person name="Lindquist E.A."/>
            <person name="Sun H."/>
            <person name="LaButti K.M."/>
            <person name="Schmutz J."/>
            <person name="Jabbour D."/>
            <person name="Luo H."/>
            <person name="Baker S.E."/>
            <person name="Pisabarro A.G."/>
            <person name="Walton J.D."/>
            <person name="Blanchette R.A."/>
            <person name="Henrissat B."/>
            <person name="Martin F."/>
            <person name="Cullen D."/>
            <person name="Hibbett D.S."/>
            <person name="Grigoriev I.V."/>
        </authorList>
    </citation>
    <scope>NUCLEOTIDE SEQUENCE [LARGE SCALE GENOMIC DNA]</scope>
    <source>
        <strain evidence="3">CBS 339.88</strain>
    </source>
</reference>
<name>A0A067SYV8_GALM3</name>
<organism evidence="2 3">
    <name type="scientific">Galerina marginata (strain CBS 339.88)</name>
    <dbReference type="NCBI Taxonomy" id="685588"/>
    <lineage>
        <taxon>Eukaryota</taxon>
        <taxon>Fungi</taxon>
        <taxon>Dikarya</taxon>
        <taxon>Basidiomycota</taxon>
        <taxon>Agaricomycotina</taxon>
        <taxon>Agaricomycetes</taxon>
        <taxon>Agaricomycetidae</taxon>
        <taxon>Agaricales</taxon>
        <taxon>Agaricineae</taxon>
        <taxon>Strophariaceae</taxon>
        <taxon>Galerina</taxon>
    </lineage>
</organism>
<dbReference type="Proteomes" id="UP000027222">
    <property type="component" value="Unassembled WGS sequence"/>
</dbReference>
<proteinExistence type="predicted"/>
<dbReference type="EMBL" id="KL142379">
    <property type="protein sequence ID" value="KDR76056.1"/>
    <property type="molecule type" value="Genomic_DNA"/>
</dbReference>
<evidence type="ECO:0000313" key="3">
    <source>
        <dbReference type="Proteomes" id="UP000027222"/>
    </source>
</evidence>
<keyword evidence="3" id="KW-1185">Reference proteome</keyword>
<dbReference type="STRING" id="685588.A0A067SYV8"/>
<dbReference type="AlphaFoldDB" id="A0A067SYV8"/>
<dbReference type="InterPro" id="IPR041078">
    <property type="entry name" value="Plavaka"/>
</dbReference>
<gene>
    <name evidence="2" type="ORF">GALMADRAFT_225772</name>
</gene>
<evidence type="ECO:0000259" key="1">
    <source>
        <dbReference type="Pfam" id="PF20722"/>
    </source>
</evidence>
<evidence type="ECO:0000313" key="2">
    <source>
        <dbReference type="EMBL" id="KDR76056.1"/>
    </source>
</evidence>
<dbReference type="HOGENOM" id="CLU_006344_0_1_1"/>
<dbReference type="Pfam" id="PF20722">
    <property type="entry name" value="DUF6830"/>
    <property type="match status" value="1"/>
</dbReference>
<dbReference type="InterPro" id="IPR049233">
    <property type="entry name" value="DUF6830"/>
</dbReference>